<dbReference type="Pfam" id="PF19622">
    <property type="entry name" value="DUF6127"/>
    <property type="match status" value="1"/>
</dbReference>
<keyword evidence="3" id="KW-1185">Reference proteome</keyword>
<gene>
    <name evidence="2" type="ORF">PQ455_00105</name>
</gene>
<evidence type="ECO:0000313" key="3">
    <source>
        <dbReference type="Proteomes" id="UP001220395"/>
    </source>
</evidence>
<evidence type="ECO:0000256" key="1">
    <source>
        <dbReference type="SAM" id="Phobius"/>
    </source>
</evidence>
<dbReference type="EMBL" id="CP117411">
    <property type="protein sequence ID" value="WCT73670.1"/>
    <property type="molecule type" value="Genomic_DNA"/>
</dbReference>
<organism evidence="2 3">
    <name type="scientific">Sphingomonas naphthae</name>
    <dbReference type="NCBI Taxonomy" id="1813468"/>
    <lineage>
        <taxon>Bacteria</taxon>
        <taxon>Pseudomonadati</taxon>
        <taxon>Pseudomonadota</taxon>
        <taxon>Alphaproteobacteria</taxon>
        <taxon>Sphingomonadales</taxon>
        <taxon>Sphingomonadaceae</taxon>
        <taxon>Sphingomonas</taxon>
    </lineage>
</organism>
<evidence type="ECO:0000313" key="2">
    <source>
        <dbReference type="EMBL" id="WCT73670.1"/>
    </source>
</evidence>
<sequence length="103" mass="10904">MIETGLLARLIAQAEGEGASLVTLRGLAEEASEAGAGRALERLGLHDAGAREDLGELRQLLGAWRDAKRSARREVVAWVVRVGLALLVIGLAVRLGLAELIRA</sequence>
<dbReference type="RefSeq" id="WP_273688098.1">
    <property type="nucleotide sequence ID" value="NZ_CP117411.1"/>
</dbReference>
<accession>A0ABY7TKD8</accession>
<dbReference type="Proteomes" id="UP001220395">
    <property type="component" value="Chromosome"/>
</dbReference>
<reference evidence="2 3" key="1">
    <citation type="submission" date="2023-02" db="EMBL/GenBank/DDBJ databases">
        <title>Genome sequence of Sphingomonas naphthae.</title>
        <authorList>
            <person name="Kim S."/>
            <person name="Heo J."/>
            <person name="Kwon S.-W."/>
        </authorList>
    </citation>
    <scope>NUCLEOTIDE SEQUENCE [LARGE SCALE GENOMIC DNA]</scope>
    <source>
        <strain evidence="2 3">KACC 18716</strain>
    </source>
</reference>
<keyword evidence="1" id="KW-0472">Membrane</keyword>
<dbReference type="InterPro" id="IPR046130">
    <property type="entry name" value="DUF6127"/>
</dbReference>
<keyword evidence="1" id="KW-1133">Transmembrane helix</keyword>
<keyword evidence="1" id="KW-0812">Transmembrane</keyword>
<feature type="transmembrane region" description="Helical" evidence="1">
    <location>
        <begin position="75"/>
        <end position="97"/>
    </location>
</feature>
<name>A0ABY7TKD8_9SPHN</name>
<proteinExistence type="predicted"/>
<protein>
    <submittedName>
        <fullName evidence="2">DUF6127 family protein</fullName>
    </submittedName>
</protein>